<organism evidence="2 3">
    <name type="scientific">Cladobotryum mycophilum</name>
    <dbReference type="NCBI Taxonomy" id="491253"/>
    <lineage>
        <taxon>Eukaryota</taxon>
        <taxon>Fungi</taxon>
        <taxon>Dikarya</taxon>
        <taxon>Ascomycota</taxon>
        <taxon>Pezizomycotina</taxon>
        <taxon>Sordariomycetes</taxon>
        <taxon>Hypocreomycetidae</taxon>
        <taxon>Hypocreales</taxon>
        <taxon>Hypocreaceae</taxon>
        <taxon>Cladobotryum</taxon>
    </lineage>
</organism>
<dbReference type="Proteomes" id="UP001338125">
    <property type="component" value="Unassembled WGS sequence"/>
</dbReference>
<dbReference type="SUPFAM" id="SSF81383">
    <property type="entry name" value="F-box domain"/>
    <property type="match status" value="1"/>
</dbReference>
<dbReference type="InterPro" id="IPR001810">
    <property type="entry name" value="F-box_dom"/>
</dbReference>
<comment type="caution">
    <text evidence="2">The sequence shown here is derived from an EMBL/GenBank/DDBJ whole genome shotgun (WGS) entry which is preliminary data.</text>
</comment>
<dbReference type="InterPro" id="IPR032675">
    <property type="entry name" value="LRR_dom_sf"/>
</dbReference>
<evidence type="ECO:0000259" key="1">
    <source>
        <dbReference type="Pfam" id="PF00646"/>
    </source>
</evidence>
<protein>
    <recommendedName>
        <fullName evidence="1">F-box domain-containing protein</fullName>
    </recommendedName>
</protein>
<accession>A0ABR0SXH5</accession>
<evidence type="ECO:0000313" key="3">
    <source>
        <dbReference type="Proteomes" id="UP001338125"/>
    </source>
</evidence>
<keyword evidence="3" id="KW-1185">Reference proteome</keyword>
<dbReference type="EMBL" id="JAVFKD010000002">
    <property type="protein sequence ID" value="KAK5996441.1"/>
    <property type="molecule type" value="Genomic_DNA"/>
</dbReference>
<dbReference type="Pfam" id="PF00646">
    <property type="entry name" value="F-box"/>
    <property type="match status" value="1"/>
</dbReference>
<reference evidence="2 3" key="1">
    <citation type="submission" date="2024-01" db="EMBL/GenBank/DDBJ databases">
        <title>Complete genome of Cladobotryum mycophilum ATHUM6906.</title>
        <authorList>
            <person name="Christinaki A.C."/>
            <person name="Myridakis A.I."/>
            <person name="Kouvelis V.N."/>
        </authorList>
    </citation>
    <scope>NUCLEOTIDE SEQUENCE [LARGE SCALE GENOMIC DNA]</scope>
    <source>
        <strain evidence="2 3">ATHUM6906</strain>
    </source>
</reference>
<dbReference type="Gene3D" id="3.80.10.10">
    <property type="entry name" value="Ribonuclease Inhibitor"/>
    <property type="match status" value="1"/>
</dbReference>
<sequence>MNFPNTITTPAWGGTPGLYKLPPELWDRIASFSDFESLLHFSCISKHCRAMLVRHIFYSISFYFHNSSSMRTFASPDDADLANVRSHVKHLKIALACRHYYGFGWNWGTNVSLQEICKSIQLTRNLQRLSLELGGLNRAERREFATLLASCDKWRMSQLEFGRTTSIASMVLRKCVAGHLRTLHLDSWIGSQPYNMAAKHQGGLRRLRLYGSSRKAGQGRLIPSIHDAALQKILLDFKYIEWLSISDMSQDLKCIPIQDFNNGLGASLATLKGFQHLRRLAFRLGSPSRNLMSGTLVTTPAGSNQPTTHLRTWHERLIRRISGELPGLREICILQRRSGRFIRATRVNAGDVMVISHGVELLHDHAPASINWEKRFPIGLYD</sequence>
<dbReference type="InterPro" id="IPR036047">
    <property type="entry name" value="F-box-like_dom_sf"/>
</dbReference>
<feature type="domain" description="F-box" evidence="1">
    <location>
        <begin position="20"/>
        <end position="58"/>
    </location>
</feature>
<gene>
    <name evidence="2" type="ORF">PT974_01775</name>
</gene>
<evidence type="ECO:0000313" key="2">
    <source>
        <dbReference type="EMBL" id="KAK5996441.1"/>
    </source>
</evidence>
<proteinExistence type="predicted"/>
<name>A0ABR0SXH5_9HYPO</name>
<dbReference type="CDD" id="cd09917">
    <property type="entry name" value="F-box_SF"/>
    <property type="match status" value="1"/>
</dbReference>